<dbReference type="InterPro" id="IPR050963">
    <property type="entry name" value="Sirohydro_Cobaltochel/CbiX"/>
</dbReference>
<accession>A0A1J5NIF9</accession>
<gene>
    <name evidence="4" type="primary">cbiX</name>
    <name evidence="4" type="ORF">MOTE_15950</name>
</gene>
<dbReference type="OrthoDB" id="9797895at2"/>
<dbReference type="Pfam" id="PF01903">
    <property type="entry name" value="CbiX"/>
    <property type="match status" value="1"/>
</dbReference>
<organism evidence="4 5">
    <name type="scientific">Neomoorella thermoacetica</name>
    <name type="common">Clostridium thermoaceticum</name>
    <dbReference type="NCBI Taxonomy" id="1525"/>
    <lineage>
        <taxon>Bacteria</taxon>
        <taxon>Bacillati</taxon>
        <taxon>Bacillota</taxon>
        <taxon>Clostridia</taxon>
        <taxon>Neomoorellales</taxon>
        <taxon>Neomoorellaceae</taxon>
        <taxon>Neomoorella</taxon>
    </lineage>
</organism>
<dbReference type="EMBL" id="MDDC01000011">
    <property type="protein sequence ID" value="OIQ58841.1"/>
    <property type="molecule type" value="Genomic_DNA"/>
</dbReference>
<dbReference type="SUPFAM" id="SSF53800">
    <property type="entry name" value="Chelatase"/>
    <property type="match status" value="1"/>
</dbReference>
<dbReference type="AlphaFoldDB" id="A0A1J5NIF9"/>
<dbReference type="PROSITE" id="PS50902">
    <property type="entry name" value="FLAVODOXIN_LIKE"/>
    <property type="match status" value="1"/>
</dbReference>
<keyword evidence="1" id="KW-0479">Metal-binding</keyword>
<dbReference type="InterPro" id="IPR002762">
    <property type="entry name" value="CbiX-like"/>
</dbReference>
<dbReference type="GO" id="GO:0016852">
    <property type="term" value="F:sirohydrochlorin cobaltochelatase activity"/>
    <property type="evidence" value="ECO:0007669"/>
    <property type="project" value="UniProtKB-EC"/>
</dbReference>
<dbReference type="GO" id="GO:0016651">
    <property type="term" value="F:oxidoreductase activity, acting on NAD(P)H"/>
    <property type="evidence" value="ECO:0007669"/>
    <property type="project" value="UniProtKB-ARBA"/>
</dbReference>
<dbReference type="EC" id="4.99.1.3" evidence="4"/>
<evidence type="ECO:0000313" key="5">
    <source>
        <dbReference type="Proteomes" id="UP000182811"/>
    </source>
</evidence>
<dbReference type="GO" id="GO:0046872">
    <property type="term" value="F:metal ion binding"/>
    <property type="evidence" value="ECO:0007669"/>
    <property type="project" value="UniProtKB-KW"/>
</dbReference>
<sequence length="127" mass="14117">MATGIILLGHGSRIPEANEHLKVLAEQVREILGGVRVEPCYMTRTHPDLAEGIATLVKEGRRKIVVVPMFFSNGLHVQRDIPEQLAAARERYPDVEFIYGANLGADRRIAEVIVERIREVAPGGFSF</sequence>
<evidence type="ECO:0000259" key="3">
    <source>
        <dbReference type="PROSITE" id="PS50902"/>
    </source>
</evidence>
<dbReference type="Proteomes" id="UP000182811">
    <property type="component" value="Unassembled WGS sequence"/>
</dbReference>
<dbReference type="Gene3D" id="3.40.50.1400">
    <property type="match status" value="1"/>
</dbReference>
<protein>
    <submittedName>
        <fullName evidence="4">Sirohydrochlorin cobaltochelatase</fullName>
        <ecNumber evidence="4">4.99.1.3</ecNumber>
    </submittedName>
</protein>
<dbReference type="PANTHER" id="PTHR33542">
    <property type="entry name" value="SIROHYDROCHLORIN FERROCHELATASE, CHLOROPLASTIC"/>
    <property type="match status" value="1"/>
</dbReference>
<name>A0A1J5NIF9_NEOTH</name>
<evidence type="ECO:0000313" key="4">
    <source>
        <dbReference type="EMBL" id="OIQ58841.1"/>
    </source>
</evidence>
<comment type="caution">
    <text evidence="4">The sequence shown here is derived from an EMBL/GenBank/DDBJ whole genome shotgun (WGS) entry which is preliminary data.</text>
</comment>
<feature type="domain" description="Flavodoxin-like" evidence="3">
    <location>
        <begin position="95"/>
        <end position="127"/>
    </location>
</feature>
<evidence type="ECO:0000256" key="1">
    <source>
        <dbReference type="ARBA" id="ARBA00022723"/>
    </source>
</evidence>
<dbReference type="GO" id="GO:0010181">
    <property type="term" value="F:FMN binding"/>
    <property type="evidence" value="ECO:0007669"/>
    <property type="project" value="InterPro"/>
</dbReference>
<dbReference type="PANTHER" id="PTHR33542:SF3">
    <property type="entry name" value="SIROHYDROCHLORIN FERROCHELATASE, CHLOROPLASTIC"/>
    <property type="match status" value="1"/>
</dbReference>
<reference evidence="4 5" key="1">
    <citation type="submission" date="2016-08" db="EMBL/GenBank/DDBJ databases">
        <title>Genome-based comparison of Moorella thermoacetic strains.</title>
        <authorList>
            <person name="Poehlein A."/>
            <person name="Bengelsdorf F.R."/>
            <person name="Esser C."/>
            <person name="Duerre P."/>
            <person name="Daniel R."/>
        </authorList>
    </citation>
    <scope>NUCLEOTIDE SEQUENCE [LARGE SCALE GENOMIC DNA]</scope>
    <source>
        <strain evidence="4 5">DSM 21394</strain>
    </source>
</reference>
<keyword evidence="2 4" id="KW-0456">Lyase</keyword>
<proteinExistence type="predicted"/>
<dbReference type="InterPro" id="IPR008254">
    <property type="entry name" value="Flavodoxin/NO_synth"/>
</dbReference>
<dbReference type="CDD" id="cd03416">
    <property type="entry name" value="CbiX_SirB_N"/>
    <property type="match status" value="1"/>
</dbReference>
<evidence type="ECO:0000256" key="2">
    <source>
        <dbReference type="ARBA" id="ARBA00023239"/>
    </source>
</evidence>